<evidence type="ECO:0000256" key="1">
    <source>
        <dbReference type="ARBA" id="ARBA00022729"/>
    </source>
</evidence>
<name>A0A7C3WR57_9BACT</name>
<sequence>MKPVCLAVVLAVAAIAGCRTIPPPPPIPRVVSADELLHLLKARQQGVQSFQARGRLTLLAPGRSYSGPGRLRGSLPSTLRVDVLDFFGRSLLNFASDGQRVEVLVPREGKLFYGPATPSNLAAFVPPGVTLTQALKILTADLPLSEGPPAEWRYDSQPGVYLLEWRNPDGSLRERLQIDGKDLYPVKEEWYGGDGKFKFAAELSDYHHDRPQQIKFKTATPETELRLAWQEMQLNPAFSVSDLKVPEMPGVEKIPFRP</sequence>
<comment type="caution">
    <text evidence="2">The sequence shown here is derived from an EMBL/GenBank/DDBJ whole genome shotgun (WGS) entry which is preliminary data.</text>
</comment>
<proteinExistence type="predicted"/>
<evidence type="ECO:0008006" key="3">
    <source>
        <dbReference type="Google" id="ProtNLM"/>
    </source>
</evidence>
<dbReference type="SUPFAM" id="SSF89392">
    <property type="entry name" value="Prokaryotic lipoproteins and lipoprotein localization factors"/>
    <property type="match status" value="1"/>
</dbReference>
<gene>
    <name evidence="2" type="ORF">ENV62_03940</name>
</gene>
<dbReference type="AlphaFoldDB" id="A0A7C3WR57"/>
<accession>A0A7C3WR57</accession>
<keyword evidence="1" id="KW-0732">Signal</keyword>
<protein>
    <recommendedName>
        <fullName evidence="3">DUF4292 domain-containing protein</fullName>
    </recommendedName>
</protein>
<organism evidence="2">
    <name type="scientific">Desulfobacca acetoxidans</name>
    <dbReference type="NCBI Taxonomy" id="60893"/>
    <lineage>
        <taxon>Bacteria</taxon>
        <taxon>Pseudomonadati</taxon>
        <taxon>Thermodesulfobacteriota</taxon>
        <taxon>Desulfobaccia</taxon>
        <taxon>Desulfobaccales</taxon>
        <taxon>Desulfobaccaceae</taxon>
        <taxon>Desulfobacca</taxon>
    </lineage>
</organism>
<dbReference type="InterPro" id="IPR029046">
    <property type="entry name" value="LolA/LolB/LppX"/>
</dbReference>
<reference evidence="2" key="1">
    <citation type="journal article" date="2020" name="mSystems">
        <title>Genome- and Community-Level Interaction Insights into Carbon Utilization and Element Cycling Functions of Hydrothermarchaeota in Hydrothermal Sediment.</title>
        <authorList>
            <person name="Zhou Z."/>
            <person name="Liu Y."/>
            <person name="Xu W."/>
            <person name="Pan J."/>
            <person name="Luo Z.H."/>
            <person name="Li M."/>
        </authorList>
    </citation>
    <scope>NUCLEOTIDE SEQUENCE [LARGE SCALE GENOMIC DNA]</scope>
    <source>
        <strain evidence="2">SpSt-776</strain>
    </source>
</reference>
<evidence type="ECO:0000313" key="2">
    <source>
        <dbReference type="EMBL" id="HGB14375.1"/>
    </source>
</evidence>
<dbReference type="EMBL" id="DTHB01000029">
    <property type="protein sequence ID" value="HGB14375.1"/>
    <property type="molecule type" value="Genomic_DNA"/>
</dbReference>
<dbReference type="PROSITE" id="PS51257">
    <property type="entry name" value="PROKAR_LIPOPROTEIN"/>
    <property type="match status" value="1"/>
</dbReference>